<dbReference type="InterPro" id="IPR036237">
    <property type="entry name" value="Xyl_isomerase-like_sf"/>
</dbReference>
<dbReference type="EMBL" id="JACRSR010000001">
    <property type="protein sequence ID" value="MBC8530698.1"/>
    <property type="molecule type" value="Genomic_DNA"/>
</dbReference>
<evidence type="ECO:0000259" key="1">
    <source>
        <dbReference type="Pfam" id="PF01261"/>
    </source>
</evidence>
<dbReference type="PANTHER" id="PTHR12110">
    <property type="entry name" value="HYDROXYPYRUVATE ISOMERASE"/>
    <property type="match status" value="1"/>
</dbReference>
<feature type="domain" description="Xylose isomerase-like TIM barrel" evidence="1">
    <location>
        <begin position="25"/>
        <end position="246"/>
    </location>
</feature>
<protein>
    <submittedName>
        <fullName evidence="2">Sugar phosphate isomerase/epimerase</fullName>
    </submittedName>
</protein>
<proteinExistence type="predicted"/>
<sequence>MKVGISTACFHGKSEVEQSLTRLYSTGTRNVEIFLECFSEYEPDYVRELDRLCKQFGFAVSAVHPLTTQFEPQIFGPPCRQQREAMGIFQKVLAAAKILGAPLYNLHGPVMIKKSADSGARVAGPFDAMLKAAEELGVTVCWENVSWSSFNRPEFAGELMERLHGDNYGFTLDVKQAVRSGRPWEDYLKAMGGRLKNVHLCDMKGSAACLPGRGELDFRKLARRLREMDYSGPVTLEVYADNFQNDGELTGAFHYLEDLFG</sequence>
<dbReference type="SUPFAM" id="SSF51658">
    <property type="entry name" value="Xylose isomerase-like"/>
    <property type="match status" value="1"/>
</dbReference>
<dbReference type="Pfam" id="PF01261">
    <property type="entry name" value="AP_endonuc_2"/>
    <property type="match status" value="1"/>
</dbReference>
<dbReference type="GO" id="GO:0016853">
    <property type="term" value="F:isomerase activity"/>
    <property type="evidence" value="ECO:0007669"/>
    <property type="project" value="UniProtKB-KW"/>
</dbReference>
<comment type="caution">
    <text evidence="2">The sequence shown here is derived from an EMBL/GenBank/DDBJ whole genome shotgun (WGS) entry which is preliminary data.</text>
</comment>
<evidence type="ECO:0000313" key="2">
    <source>
        <dbReference type="EMBL" id="MBC8530698.1"/>
    </source>
</evidence>
<dbReference type="RefSeq" id="WP_249314669.1">
    <property type="nucleotide sequence ID" value="NZ_JACRSR010000001.1"/>
</dbReference>
<keyword evidence="2" id="KW-0413">Isomerase</keyword>
<reference evidence="2" key="1">
    <citation type="submission" date="2020-08" db="EMBL/GenBank/DDBJ databases">
        <title>Genome public.</title>
        <authorList>
            <person name="Liu C."/>
            <person name="Sun Q."/>
        </authorList>
    </citation>
    <scope>NUCLEOTIDE SEQUENCE</scope>
    <source>
        <strain evidence="2">NSJ-53</strain>
    </source>
</reference>
<name>A0A926D3L7_9FIRM</name>
<dbReference type="PANTHER" id="PTHR12110:SF21">
    <property type="entry name" value="XYLOSE ISOMERASE-LIKE TIM BARREL DOMAIN-CONTAINING PROTEIN"/>
    <property type="match status" value="1"/>
</dbReference>
<dbReference type="InterPro" id="IPR013022">
    <property type="entry name" value="Xyl_isomerase-like_TIM-brl"/>
</dbReference>
<gene>
    <name evidence="2" type="ORF">H8696_02430</name>
</gene>
<dbReference type="AlphaFoldDB" id="A0A926D3L7"/>
<keyword evidence="3" id="KW-1185">Reference proteome</keyword>
<accession>A0A926D3L7</accession>
<organism evidence="2 3">
    <name type="scientific">Gehongia tenuis</name>
    <dbReference type="NCBI Taxonomy" id="2763655"/>
    <lineage>
        <taxon>Bacteria</taxon>
        <taxon>Bacillati</taxon>
        <taxon>Bacillota</taxon>
        <taxon>Clostridia</taxon>
        <taxon>Christensenellales</taxon>
        <taxon>Christensenellaceae</taxon>
        <taxon>Gehongia</taxon>
    </lineage>
</organism>
<dbReference type="InterPro" id="IPR050312">
    <property type="entry name" value="IolE/XylAMocC-like"/>
</dbReference>
<dbReference type="Gene3D" id="3.20.20.150">
    <property type="entry name" value="Divalent-metal-dependent TIM barrel enzymes"/>
    <property type="match status" value="1"/>
</dbReference>
<evidence type="ECO:0000313" key="3">
    <source>
        <dbReference type="Proteomes" id="UP000623172"/>
    </source>
</evidence>
<dbReference type="Proteomes" id="UP000623172">
    <property type="component" value="Unassembled WGS sequence"/>
</dbReference>